<keyword evidence="4" id="KW-0274">FAD</keyword>
<dbReference type="InterPro" id="IPR006094">
    <property type="entry name" value="Oxid_FAD_bind_N"/>
</dbReference>
<dbReference type="FunFam" id="3.30.465.10:FF:000016">
    <property type="entry name" value="probable D-lactate dehydrogenase, mitochondrial"/>
    <property type="match status" value="1"/>
</dbReference>
<evidence type="ECO:0000256" key="2">
    <source>
        <dbReference type="ARBA" id="ARBA00008000"/>
    </source>
</evidence>
<dbReference type="RefSeq" id="WP_148939508.1">
    <property type="nucleotide sequence ID" value="NZ_VTEI01000003.1"/>
</dbReference>
<dbReference type="Proteomes" id="UP000322267">
    <property type="component" value="Unassembled WGS sequence"/>
</dbReference>
<accession>A0A5D4NXC3</accession>
<dbReference type="EC" id="1.1.2.4" evidence="7"/>
<keyword evidence="3" id="KW-0285">Flavoprotein</keyword>
<evidence type="ECO:0000256" key="1">
    <source>
        <dbReference type="ARBA" id="ARBA00001974"/>
    </source>
</evidence>
<evidence type="ECO:0000313" key="10">
    <source>
        <dbReference type="Proteomes" id="UP000322267"/>
    </source>
</evidence>
<evidence type="ECO:0000256" key="3">
    <source>
        <dbReference type="ARBA" id="ARBA00022630"/>
    </source>
</evidence>
<dbReference type="InterPro" id="IPR036318">
    <property type="entry name" value="FAD-bd_PCMH-like_sf"/>
</dbReference>
<feature type="domain" description="FAD-binding PCMH-type" evidence="8">
    <location>
        <begin position="36"/>
        <end position="213"/>
    </location>
</feature>
<keyword evidence="6" id="KW-0560">Oxidoreductase</keyword>
<organism evidence="9 10">
    <name type="scientific">Rossellomorea vietnamensis</name>
    <dbReference type="NCBI Taxonomy" id="218284"/>
    <lineage>
        <taxon>Bacteria</taxon>
        <taxon>Bacillati</taxon>
        <taxon>Bacillota</taxon>
        <taxon>Bacilli</taxon>
        <taxon>Bacillales</taxon>
        <taxon>Bacillaceae</taxon>
        <taxon>Rossellomorea</taxon>
    </lineage>
</organism>
<dbReference type="PANTHER" id="PTHR11748">
    <property type="entry name" value="D-LACTATE DEHYDROGENASE"/>
    <property type="match status" value="1"/>
</dbReference>
<gene>
    <name evidence="9" type="ORF">FZC78_08045</name>
</gene>
<dbReference type="InterPro" id="IPR016166">
    <property type="entry name" value="FAD-bd_PCMH"/>
</dbReference>
<evidence type="ECO:0000259" key="8">
    <source>
        <dbReference type="PROSITE" id="PS51387"/>
    </source>
</evidence>
<evidence type="ECO:0000256" key="6">
    <source>
        <dbReference type="ARBA" id="ARBA00023002"/>
    </source>
</evidence>
<dbReference type="InterPro" id="IPR016171">
    <property type="entry name" value="Vanillyl_alc_oxidase_C-sub2"/>
</dbReference>
<dbReference type="InterPro" id="IPR004113">
    <property type="entry name" value="FAD-bd_oxidored_4_C"/>
</dbReference>
<reference evidence="9 10" key="1">
    <citation type="submission" date="2019-08" db="EMBL/GenBank/DDBJ databases">
        <title>Bacillus genomes from the desert of Cuatro Cienegas, Coahuila.</title>
        <authorList>
            <person name="Olmedo-Alvarez G."/>
        </authorList>
    </citation>
    <scope>NUCLEOTIDE SEQUENCE [LARGE SCALE GENOMIC DNA]</scope>
    <source>
        <strain evidence="9 10">CH34_1T</strain>
    </source>
</reference>
<dbReference type="FunFam" id="1.10.45.10:FF:000001">
    <property type="entry name" value="D-lactate dehydrogenase mitochondrial"/>
    <property type="match status" value="1"/>
</dbReference>
<evidence type="ECO:0000256" key="7">
    <source>
        <dbReference type="ARBA" id="ARBA00038897"/>
    </source>
</evidence>
<dbReference type="InterPro" id="IPR016169">
    <property type="entry name" value="FAD-bd_PCMH_sub2"/>
</dbReference>
<evidence type="ECO:0000256" key="4">
    <source>
        <dbReference type="ARBA" id="ARBA00022827"/>
    </source>
</evidence>
<dbReference type="PANTHER" id="PTHR11748:SF111">
    <property type="entry name" value="D-LACTATE DEHYDROGENASE, MITOCHONDRIAL-RELATED"/>
    <property type="match status" value="1"/>
</dbReference>
<dbReference type="PROSITE" id="PS51387">
    <property type="entry name" value="FAD_PCMH"/>
    <property type="match status" value="1"/>
</dbReference>
<keyword evidence="5" id="KW-0809">Transit peptide</keyword>
<sequence length="454" mass="48940">MKQDMVNKLKVLLGEENVSTSEGELYRHSRDESSHLPVEPDVVVFPENKEDIISVLDIAKRYNLPVIPFGTGSGLDGHAIPIHKGISVNFERMNRIVSFNPEDLTVTVQPGITRKQLNKAINRHGLQFPVDPGADASIGGMVATNASGTTAVRFGAMRDQVLSLEVVMADGTVITTGSRAKKSSSGYNLNGLLVGSEGTLGIVTEVTLKLHGIPEHTVTARCTFGTPKECAEAAQSVLMSGIQVLRMELVDKESIRQVNLAGGHSFPEAHSLFFEFAGTKASAEEDTALTKEIVLGHGAENWERANTASESNELWRARHELSYSFRHIPGMTQSGGDVCVPISQVAEMVVFARALIDESGLLGGVFGHVGDGNFHTLVVYDSSDFQQTAAAERINDLVARKAIEAGGTCTGEHGVGLGKMKYQELEHGAALSVMKSIKKLLDPDNRLNPGKIFW</sequence>
<evidence type="ECO:0000256" key="5">
    <source>
        <dbReference type="ARBA" id="ARBA00022946"/>
    </source>
</evidence>
<proteinExistence type="inferred from homology"/>
<dbReference type="Gene3D" id="3.30.70.2740">
    <property type="match status" value="1"/>
</dbReference>
<dbReference type="GO" id="GO:0071949">
    <property type="term" value="F:FAD binding"/>
    <property type="evidence" value="ECO:0007669"/>
    <property type="project" value="InterPro"/>
</dbReference>
<dbReference type="Gene3D" id="3.30.465.10">
    <property type="match status" value="1"/>
</dbReference>
<dbReference type="GO" id="GO:0004458">
    <property type="term" value="F:D-lactate dehydrogenase (cytochrome) activity"/>
    <property type="evidence" value="ECO:0007669"/>
    <property type="project" value="UniProtKB-EC"/>
</dbReference>
<dbReference type="Pfam" id="PF01565">
    <property type="entry name" value="FAD_binding_4"/>
    <property type="match status" value="1"/>
</dbReference>
<dbReference type="GO" id="GO:1903457">
    <property type="term" value="P:lactate catabolic process"/>
    <property type="evidence" value="ECO:0007669"/>
    <property type="project" value="TreeGrafter"/>
</dbReference>
<name>A0A5D4NXC3_9BACI</name>
<dbReference type="AlphaFoldDB" id="A0A5D4NXC3"/>
<dbReference type="SUPFAM" id="SSF55103">
    <property type="entry name" value="FAD-linked oxidases, C-terminal domain"/>
    <property type="match status" value="1"/>
</dbReference>
<dbReference type="SUPFAM" id="SSF56176">
    <property type="entry name" value="FAD-binding/transporter-associated domain-like"/>
    <property type="match status" value="1"/>
</dbReference>
<comment type="cofactor">
    <cofactor evidence="1">
        <name>FAD</name>
        <dbReference type="ChEBI" id="CHEBI:57692"/>
    </cofactor>
</comment>
<dbReference type="GO" id="GO:0008720">
    <property type="term" value="F:D-lactate dehydrogenase (NAD+) activity"/>
    <property type="evidence" value="ECO:0007669"/>
    <property type="project" value="TreeGrafter"/>
</dbReference>
<dbReference type="OrthoDB" id="9767256at2"/>
<protein>
    <recommendedName>
        <fullName evidence="7">D-lactate dehydrogenase (cytochrome)</fullName>
        <ecNumber evidence="7">1.1.2.4</ecNumber>
    </recommendedName>
</protein>
<dbReference type="EMBL" id="VTEI01000003">
    <property type="protein sequence ID" value="TYS18118.1"/>
    <property type="molecule type" value="Genomic_DNA"/>
</dbReference>
<dbReference type="FunFam" id="3.30.70.2740:FF:000001">
    <property type="entry name" value="D-lactate dehydrogenase mitochondrial"/>
    <property type="match status" value="1"/>
</dbReference>
<dbReference type="Pfam" id="PF02913">
    <property type="entry name" value="FAD-oxidase_C"/>
    <property type="match status" value="1"/>
</dbReference>
<evidence type="ECO:0000313" key="9">
    <source>
        <dbReference type="EMBL" id="TYS18118.1"/>
    </source>
</evidence>
<dbReference type="InterPro" id="IPR016164">
    <property type="entry name" value="FAD-linked_Oxase-like_C"/>
</dbReference>
<comment type="caution">
    <text evidence="9">The sequence shown here is derived from an EMBL/GenBank/DDBJ whole genome shotgun (WGS) entry which is preliminary data.</text>
</comment>
<comment type="similarity">
    <text evidence="2">Belongs to the FAD-binding oxidoreductase/transferase type 4 family.</text>
</comment>
<dbReference type="Gene3D" id="1.10.45.10">
    <property type="entry name" value="Vanillyl-alcohol Oxidase, Chain A, domain 4"/>
    <property type="match status" value="1"/>
</dbReference>